<dbReference type="EMBL" id="HBHW01032810">
    <property type="protein sequence ID" value="CAE0057248.1"/>
    <property type="molecule type" value="Transcribed_RNA"/>
</dbReference>
<gene>
    <name evidence="1" type="ORF">RMAR00112_LOCUS25297</name>
</gene>
<evidence type="ECO:0000313" key="1">
    <source>
        <dbReference type="EMBL" id="CAE0057248.1"/>
    </source>
</evidence>
<name>A0A7S2ZZZ8_9RHOD</name>
<organism evidence="1">
    <name type="scientific">Rhodosorus marinus</name>
    <dbReference type="NCBI Taxonomy" id="101924"/>
    <lineage>
        <taxon>Eukaryota</taxon>
        <taxon>Rhodophyta</taxon>
        <taxon>Stylonematophyceae</taxon>
        <taxon>Stylonematales</taxon>
        <taxon>Stylonemataceae</taxon>
        <taxon>Rhodosorus</taxon>
    </lineage>
</organism>
<reference evidence="1" key="1">
    <citation type="submission" date="2021-01" db="EMBL/GenBank/DDBJ databases">
        <authorList>
            <person name="Corre E."/>
            <person name="Pelletier E."/>
            <person name="Niang G."/>
            <person name="Scheremetjew M."/>
            <person name="Finn R."/>
            <person name="Kale V."/>
            <person name="Holt S."/>
            <person name="Cochrane G."/>
            <person name="Meng A."/>
            <person name="Brown T."/>
            <person name="Cohen L."/>
        </authorList>
    </citation>
    <scope>NUCLEOTIDE SEQUENCE</scope>
    <source>
        <strain evidence="1">CCMP 769</strain>
    </source>
</reference>
<protein>
    <submittedName>
        <fullName evidence="1">Uncharacterized protein</fullName>
    </submittedName>
</protein>
<accession>A0A7S2ZZZ8</accession>
<proteinExistence type="predicted"/>
<sequence length="112" mass="12757">MSSERFLLDNVIALMSCAHPFSSSRSIAFTLFLKLLVSAAREILPATSLALDDNSDENTYALIRRYQQPGNEPLFLWCREKLEKTDLMGMNSIQLLFKHCKFLGVLLYCPSH</sequence>
<dbReference type="AlphaFoldDB" id="A0A7S2ZZZ8"/>